<organism evidence="1 2">
    <name type="scientific">Cocos nucifera</name>
    <name type="common">Coconut palm</name>
    <dbReference type="NCBI Taxonomy" id="13894"/>
    <lineage>
        <taxon>Eukaryota</taxon>
        <taxon>Viridiplantae</taxon>
        <taxon>Streptophyta</taxon>
        <taxon>Embryophyta</taxon>
        <taxon>Tracheophyta</taxon>
        <taxon>Spermatophyta</taxon>
        <taxon>Magnoliopsida</taxon>
        <taxon>Liliopsida</taxon>
        <taxon>Arecaceae</taxon>
        <taxon>Arecoideae</taxon>
        <taxon>Cocoseae</taxon>
        <taxon>Attaleinae</taxon>
        <taxon>Cocos</taxon>
    </lineage>
</organism>
<sequence>MMQFLSPSIGGSLCGIGCPNIYMPSLRITQSTRAAAPVGLNVFLDDGLKKSKTANAPVQVGCQFIVLLNLSKCICA</sequence>
<reference evidence="1" key="2">
    <citation type="submission" date="2019-07" db="EMBL/GenBank/DDBJ databases">
        <authorList>
            <person name="Yang Y."/>
            <person name="Bocs S."/>
            <person name="Baudouin L."/>
        </authorList>
    </citation>
    <scope>NUCLEOTIDE SEQUENCE</scope>
    <source>
        <tissue evidence="1">Spear leaf of Hainan Tall coconut</tissue>
    </source>
</reference>
<reference evidence="1" key="1">
    <citation type="journal article" date="2017" name="Gigascience">
        <title>The genome draft of coconut (Cocos nucifera).</title>
        <authorList>
            <person name="Xiao Y."/>
            <person name="Xu P."/>
            <person name="Fan H."/>
            <person name="Baudouin L."/>
            <person name="Xia W."/>
            <person name="Bocs S."/>
            <person name="Xu J."/>
            <person name="Li Q."/>
            <person name="Guo A."/>
            <person name="Zhou L."/>
            <person name="Li J."/>
            <person name="Wu Y."/>
            <person name="Ma Z."/>
            <person name="Armero A."/>
            <person name="Issali A.E."/>
            <person name="Liu N."/>
            <person name="Peng M."/>
            <person name="Yang Y."/>
        </authorList>
    </citation>
    <scope>NUCLEOTIDE SEQUENCE</scope>
    <source>
        <tissue evidence="1">Spear leaf of Hainan Tall coconut</tissue>
    </source>
</reference>
<accession>A0A8K0IQV6</accession>
<proteinExistence type="predicted"/>
<evidence type="ECO:0000313" key="1">
    <source>
        <dbReference type="EMBL" id="KAG1365129.1"/>
    </source>
</evidence>
<evidence type="ECO:0000313" key="2">
    <source>
        <dbReference type="Proteomes" id="UP000797356"/>
    </source>
</evidence>
<dbReference type="Proteomes" id="UP000797356">
    <property type="component" value="Chromosome 12"/>
</dbReference>
<dbReference type="EMBL" id="CM017883">
    <property type="protein sequence ID" value="KAG1365129.1"/>
    <property type="molecule type" value="Genomic_DNA"/>
</dbReference>
<name>A0A8K0IQV6_COCNU</name>
<protein>
    <submittedName>
        <fullName evidence="1">Uncharacterized protein</fullName>
    </submittedName>
</protein>
<keyword evidence="2" id="KW-1185">Reference proteome</keyword>
<comment type="caution">
    <text evidence="1">The sequence shown here is derived from an EMBL/GenBank/DDBJ whole genome shotgun (WGS) entry which is preliminary data.</text>
</comment>
<gene>
    <name evidence="1" type="ORF">COCNU_12G001290</name>
</gene>
<dbReference type="AlphaFoldDB" id="A0A8K0IQV6"/>